<protein>
    <submittedName>
        <fullName evidence="1">Uncharacterized protein</fullName>
    </submittedName>
</protein>
<evidence type="ECO:0000313" key="2">
    <source>
        <dbReference type="Proteomes" id="UP001153069"/>
    </source>
</evidence>
<evidence type="ECO:0000313" key="1">
    <source>
        <dbReference type="EMBL" id="CAB9516235.1"/>
    </source>
</evidence>
<keyword evidence="2" id="KW-1185">Reference proteome</keyword>
<dbReference type="Gene3D" id="3.20.20.190">
    <property type="entry name" value="Phosphatidylinositol (PI) phosphodiesterase"/>
    <property type="match status" value="1"/>
</dbReference>
<organism evidence="1 2">
    <name type="scientific">Seminavis robusta</name>
    <dbReference type="NCBI Taxonomy" id="568900"/>
    <lineage>
        <taxon>Eukaryota</taxon>
        <taxon>Sar</taxon>
        <taxon>Stramenopiles</taxon>
        <taxon>Ochrophyta</taxon>
        <taxon>Bacillariophyta</taxon>
        <taxon>Bacillariophyceae</taxon>
        <taxon>Bacillariophycidae</taxon>
        <taxon>Naviculales</taxon>
        <taxon>Naviculaceae</taxon>
        <taxon>Seminavis</taxon>
    </lineage>
</organism>
<dbReference type="Proteomes" id="UP001153069">
    <property type="component" value="Unassembled WGS sequence"/>
</dbReference>
<reference evidence="1" key="1">
    <citation type="submission" date="2020-06" db="EMBL/GenBank/DDBJ databases">
        <authorList>
            <consortium name="Plant Systems Biology data submission"/>
        </authorList>
    </citation>
    <scope>NUCLEOTIDE SEQUENCE</scope>
    <source>
        <strain evidence="1">D6</strain>
    </source>
</reference>
<comment type="caution">
    <text evidence="1">The sequence shown here is derived from an EMBL/GenBank/DDBJ whole genome shotgun (WGS) entry which is preliminary data.</text>
</comment>
<dbReference type="AlphaFoldDB" id="A0A9N8HKY9"/>
<accession>A0A9N8HKY9</accession>
<sequence length="156" mass="18324">MKTLIQRHNVNGHNLDIRYNKGKFEFAHSQGTHDNGNFVDRMKNEIEASLREDPDLILFLDLQLDGQRHELDKEDLQTRKQQNEYLLPKLQQEFDKMPYIRDMMFNHADPRWKKHTDWPTLGELQKANQRLVVVTDASVIADGNFGKGRIMHNSPS</sequence>
<dbReference type="EMBL" id="CAICTM010000768">
    <property type="protein sequence ID" value="CAB9516235.1"/>
    <property type="molecule type" value="Genomic_DNA"/>
</dbReference>
<name>A0A9N8HKY9_9STRA</name>
<dbReference type="SUPFAM" id="SSF51695">
    <property type="entry name" value="PLC-like phosphodiesterases"/>
    <property type="match status" value="1"/>
</dbReference>
<dbReference type="GO" id="GO:0006629">
    <property type="term" value="P:lipid metabolic process"/>
    <property type="evidence" value="ECO:0007669"/>
    <property type="project" value="InterPro"/>
</dbReference>
<dbReference type="GO" id="GO:0008081">
    <property type="term" value="F:phosphoric diester hydrolase activity"/>
    <property type="evidence" value="ECO:0007669"/>
    <property type="project" value="InterPro"/>
</dbReference>
<gene>
    <name evidence="1" type="ORF">SEMRO_769_G199810.1</name>
</gene>
<proteinExistence type="predicted"/>
<dbReference type="InterPro" id="IPR017946">
    <property type="entry name" value="PLC-like_Pdiesterase_TIM-brl"/>
</dbReference>